<dbReference type="InterPro" id="IPR006158">
    <property type="entry name" value="Cobalamin-bd"/>
</dbReference>
<dbReference type="GO" id="GO:0031419">
    <property type="term" value="F:cobalamin binding"/>
    <property type="evidence" value="ECO:0007669"/>
    <property type="project" value="InterPro"/>
</dbReference>
<dbReference type="Gene3D" id="3.40.50.280">
    <property type="entry name" value="Cobalamin-binding domain"/>
    <property type="match status" value="1"/>
</dbReference>
<dbReference type="GO" id="GO:0046872">
    <property type="term" value="F:metal ion binding"/>
    <property type="evidence" value="ECO:0007669"/>
    <property type="project" value="InterPro"/>
</dbReference>
<evidence type="ECO:0000259" key="1">
    <source>
        <dbReference type="PROSITE" id="PS51332"/>
    </source>
</evidence>
<dbReference type="EMBL" id="BARS01005937">
    <property type="protein sequence ID" value="GAF80945.1"/>
    <property type="molecule type" value="Genomic_DNA"/>
</dbReference>
<dbReference type="InterPro" id="IPR036724">
    <property type="entry name" value="Cobalamin-bd_sf"/>
</dbReference>
<proteinExistence type="predicted"/>
<sequence length="153" mass="16853">DEYLKEHLGRKVVVLGAAVGSDAHSVGIDAIMNMKGYSGDYGLERYEMIDAHNLGTQVPPEELVRQAEHLDADAILVSQVVTQKNIHVMQLTRLVELIEAEGLREKILLIVGGPYIDEKLAQELGYDAGFGRGTLPRDVATFIARRVSDQKRG</sequence>
<dbReference type="Pfam" id="PF02310">
    <property type="entry name" value="B12-binding"/>
    <property type="match status" value="1"/>
</dbReference>
<organism evidence="2">
    <name type="scientific">marine sediment metagenome</name>
    <dbReference type="NCBI Taxonomy" id="412755"/>
    <lineage>
        <taxon>unclassified sequences</taxon>
        <taxon>metagenomes</taxon>
        <taxon>ecological metagenomes</taxon>
    </lineage>
</organism>
<dbReference type="AlphaFoldDB" id="X0TXU3"/>
<accession>X0TXU3</accession>
<dbReference type="PROSITE" id="PS51332">
    <property type="entry name" value="B12_BINDING"/>
    <property type="match status" value="1"/>
</dbReference>
<dbReference type="SUPFAM" id="SSF52242">
    <property type="entry name" value="Cobalamin (vitamin B12)-binding domain"/>
    <property type="match status" value="1"/>
</dbReference>
<feature type="non-terminal residue" evidence="2">
    <location>
        <position position="1"/>
    </location>
</feature>
<feature type="domain" description="B12-binding" evidence="1">
    <location>
        <begin position="11"/>
        <end position="150"/>
    </location>
</feature>
<reference evidence="2" key="1">
    <citation type="journal article" date="2014" name="Front. Microbiol.">
        <title>High frequency of phylogenetically diverse reductive dehalogenase-homologous genes in deep subseafloor sedimentary metagenomes.</title>
        <authorList>
            <person name="Kawai M."/>
            <person name="Futagami T."/>
            <person name="Toyoda A."/>
            <person name="Takaki Y."/>
            <person name="Nishi S."/>
            <person name="Hori S."/>
            <person name="Arai W."/>
            <person name="Tsubouchi T."/>
            <person name="Morono Y."/>
            <person name="Uchiyama I."/>
            <person name="Ito T."/>
            <person name="Fujiyama A."/>
            <person name="Inagaki F."/>
            <person name="Takami H."/>
        </authorList>
    </citation>
    <scope>NUCLEOTIDE SEQUENCE</scope>
    <source>
        <strain evidence="2">Expedition CK06-06</strain>
    </source>
</reference>
<name>X0TXU3_9ZZZZ</name>
<evidence type="ECO:0000313" key="2">
    <source>
        <dbReference type="EMBL" id="GAF80945.1"/>
    </source>
</evidence>
<protein>
    <recommendedName>
        <fullName evidence="1">B12-binding domain-containing protein</fullName>
    </recommendedName>
</protein>
<gene>
    <name evidence="2" type="ORF">S01H1_11640</name>
</gene>
<comment type="caution">
    <text evidence="2">The sequence shown here is derived from an EMBL/GenBank/DDBJ whole genome shotgun (WGS) entry which is preliminary data.</text>
</comment>